<protein>
    <submittedName>
        <fullName evidence="2">DUF2029 domain-containing protein</fullName>
    </submittedName>
</protein>
<feature type="transmembrane region" description="Helical" evidence="1">
    <location>
        <begin position="152"/>
        <end position="170"/>
    </location>
</feature>
<organism evidence="2 3">
    <name type="scientific">Eiseniibacteriota bacterium</name>
    <dbReference type="NCBI Taxonomy" id="2212470"/>
    <lineage>
        <taxon>Bacteria</taxon>
        <taxon>Candidatus Eiseniibacteriota</taxon>
    </lineage>
</organism>
<feature type="transmembrane region" description="Helical" evidence="1">
    <location>
        <begin position="414"/>
        <end position="430"/>
    </location>
</feature>
<feature type="transmembrane region" description="Helical" evidence="1">
    <location>
        <begin position="442"/>
        <end position="460"/>
    </location>
</feature>
<feature type="transmembrane region" description="Helical" evidence="1">
    <location>
        <begin position="354"/>
        <end position="373"/>
    </location>
</feature>
<feature type="transmembrane region" description="Helical" evidence="1">
    <location>
        <begin position="234"/>
        <end position="257"/>
    </location>
</feature>
<evidence type="ECO:0000313" key="3">
    <source>
        <dbReference type="Proteomes" id="UP000739538"/>
    </source>
</evidence>
<accession>A0A956SD00</accession>
<sequence length="615" mass="66267">MAEESSPPVADAPVSVGASAPSSTRRALLVLSVVYLALLLVQLGARSTEVPWTVDNGIKWLLAAHGEDGLRGSLPYEGRDLDPSLRFLPIGRPFATNVDGRFVAQYPPAFSLLARPFLWLFGDLGAFIVPILGALLSAWGAMRLAARWSPRAGPWAYLFAGPLGPLAWYGTTFWEHTLVAACVIWAVCAWVERPNAAWRPALLLSLATWLREETLIVVAVILVTALIRRQSRRLGSIAGFVAVYLAASALFLLWQWWTTGAVFGIHVSGNLHGSLLDLFADGRIGVIRGLLWSGDEGSSEAGDLVLTVIAMVLAGFVARRPPGRLRSLGVAAETGLIGGIALVCIFALNHEYDMPMTLIRTAGLFFFAPWMLMIPALGRRDTDPILWAGPLALLVFLVVTPSVTAFGFHWGPRILLTLIPLLAAGAALALQRLTVGTSGKLPRIGVGFLAFACLTLQVFGSSLQARVTHGALDHLVRIRSFLAAAESEDIATNAGIRGSAGGATATADATPASSAATLGETVPLVTHQWWYASTFAPLLTEVPVYSVRNKVDLKSWIDLFREAGGRRFVWATAARRDDILRGLGVRVVRSESLEGYPRSYRHRLLEVEVLPGPED</sequence>
<evidence type="ECO:0000256" key="1">
    <source>
        <dbReference type="SAM" id="Phobius"/>
    </source>
</evidence>
<keyword evidence="1" id="KW-1133">Transmembrane helix</keyword>
<evidence type="ECO:0000313" key="2">
    <source>
        <dbReference type="EMBL" id="MCA9755886.1"/>
    </source>
</evidence>
<keyword evidence="1" id="KW-0472">Membrane</keyword>
<feature type="transmembrane region" description="Helical" evidence="1">
    <location>
        <begin position="117"/>
        <end position="140"/>
    </location>
</feature>
<comment type="caution">
    <text evidence="2">The sequence shown here is derived from an EMBL/GenBank/DDBJ whole genome shotgun (WGS) entry which is preliminary data.</text>
</comment>
<gene>
    <name evidence="2" type="ORF">KDA27_08805</name>
</gene>
<dbReference type="AlphaFoldDB" id="A0A956SD00"/>
<name>A0A956SD00_UNCEI</name>
<reference evidence="2" key="2">
    <citation type="journal article" date="2021" name="Microbiome">
        <title>Successional dynamics and alternative stable states in a saline activated sludge microbial community over 9 years.</title>
        <authorList>
            <person name="Wang Y."/>
            <person name="Ye J."/>
            <person name="Ju F."/>
            <person name="Liu L."/>
            <person name="Boyd J.A."/>
            <person name="Deng Y."/>
            <person name="Parks D.H."/>
            <person name="Jiang X."/>
            <person name="Yin X."/>
            <person name="Woodcroft B.J."/>
            <person name="Tyson G.W."/>
            <person name="Hugenholtz P."/>
            <person name="Polz M.F."/>
            <person name="Zhang T."/>
        </authorList>
    </citation>
    <scope>NUCLEOTIDE SEQUENCE</scope>
    <source>
        <strain evidence="2">HKST-UBA02</strain>
    </source>
</reference>
<feature type="transmembrane region" description="Helical" evidence="1">
    <location>
        <begin position="385"/>
        <end position="408"/>
    </location>
</feature>
<proteinExistence type="predicted"/>
<feature type="transmembrane region" description="Helical" evidence="1">
    <location>
        <begin position="330"/>
        <end position="348"/>
    </location>
</feature>
<keyword evidence="1" id="KW-0812">Transmembrane</keyword>
<feature type="transmembrane region" description="Helical" evidence="1">
    <location>
        <begin position="27"/>
        <end position="45"/>
    </location>
</feature>
<reference evidence="2" key="1">
    <citation type="submission" date="2020-04" db="EMBL/GenBank/DDBJ databases">
        <authorList>
            <person name="Zhang T."/>
        </authorList>
    </citation>
    <scope>NUCLEOTIDE SEQUENCE</scope>
    <source>
        <strain evidence="2">HKST-UBA02</strain>
    </source>
</reference>
<dbReference type="EMBL" id="JAGQHS010000035">
    <property type="protein sequence ID" value="MCA9755886.1"/>
    <property type="molecule type" value="Genomic_DNA"/>
</dbReference>
<feature type="transmembrane region" description="Helical" evidence="1">
    <location>
        <begin position="209"/>
        <end position="227"/>
    </location>
</feature>
<dbReference type="Proteomes" id="UP000739538">
    <property type="component" value="Unassembled WGS sequence"/>
</dbReference>
<feature type="transmembrane region" description="Helical" evidence="1">
    <location>
        <begin position="301"/>
        <end position="318"/>
    </location>
</feature>